<evidence type="ECO:0000256" key="3">
    <source>
        <dbReference type="ARBA" id="ARBA00004673"/>
    </source>
</evidence>
<dbReference type="SUPFAM" id="SSF81442">
    <property type="entry name" value="Cytochrome c oxidase subunit I-like"/>
    <property type="match status" value="1"/>
</dbReference>
<comment type="subunit">
    <text evidence="5">Component of the cytochrome c oxidase (complex IV, CIV), a multisubunit enzyme composed of a catalytic core of 3 subunits and several supernumerary subunits. The complex exists as a monomer or a dimer and forms supercomplexes (SCs) in the inner mitochondrial membrane with ubiquinol-cytochrome c oxidoreductase (cytochrome b-c1 complex, complex III, CIII).</text>
</comment>
<comment type="subcellular location">
    <subcellularLocation>
        <location evidence="2">Mitochondrion inner membrane</location>
        <topology evidence="2">Multi-pass membrane protein</topology>
    </subcellularLocation>
</comment>
<evidence type="ECO:0000256" key="14">
    <source>
        <dbReference type="ARBA" id="ARBA00049512"/>
    </source>
</evidence>
<dbReference type="GO" id="GO:0015990">
    <property type="term" value="P:electron transport coupled proton transport"/>
    <property type="evidence" value="ECO:0007669"/>
    <property type="project" value="TreeGrafter"/>
</dbReference>
<evidence type="ECO:0000313" key="19">
    <source>
        <dbReference type="Proteomes" id="UP000752696"/>
    </source>
</evidence>
<comment type="catalytic activity">
    <reaction evidence="14">
        <text>4 Fe(II)-[cytochrome c] + O2 + 8 H(+)(in) = 4 Fe(III)-[cytochrome c] + 2 H2O + 4 H(+)(out)</text>
        <dbReference type="Rhea" id="RHEA:11436"/>
        <dbReference type="Rhea" id="RHEA-COMP:10350"/>
        <dbReference type="Rhea" id="RHEA-COMP:14399"/>
        <dbReference type="ChEBI" id="CHEBI:15377"/>
        <dbReference type="ChEBI" id="CHEBI:15378"/>
        <dbReference type="ChEBI" id="CHEBI:15379"/>
        <dbReference type="ChEBI" id="CHEBI:29033"/>
        <dbReference type="ChEBI" id="CHEBI:29034"/>
        <dbReference type="EC" id="7.1.1.9"/>
    </reaction>
    <physiologicalReaction direction="left-to-right" evidence="14">
        <dbReference type="Rhea" id="RHEA:11437"/>
    </physiologicalReaction>
</comment>
<evidence type="ECO:0000256" key="16">
    <source>
        <dbReference type="SAM" id="Phobius"/>
    </source>
</evidence>
<evidence type="ECO:0000256" key="6">
    <source>
        <dbReference type="ARBA" id="ARBA00015947"/>
    </source>
</evidence>
<dbReference type="PANTHER" id="PTHR10422:SF18">
    <property type="entry name" value="CYTOCHROME C OXIDASE SUBUNIT 1"/>
    <property type="match status" value="1"/>
</dbReference>
<evidence type="ECO:0000259" key="17">
    <source>
        <dbReference type="PROSITE" id="PS50855"/>
    </source>
</evidence>
<evidence type="ECO:0000256" key="10">
    <source>
        <dbReference type="ARBA" id="ARBA00022967"/>
    </source>
</evidence>
<evidence type="ECO:0000256" key="8">
    <source>
        <dbReference type="ARBA" id="ARBA00022723"/>
    </source>
</evidence>
<feature type="non-terminal residue" evidence="18">
    <location>
        <position position="1"/>
    </location>
</feature>
<evidence type="ECO:0000256" key="9">
    <source>
        <dbReference type="ARBA" id="ARBA00022792"/>
    </source>
</evidence>
<dbReference type="PROSITE" id="PS50855">
    <property type="entry name" value="COX1"/>
    <property type="match status" value="1"/>
</dbReference>
<feature type="region of interest" description="Disordered" evidence="15">
    <location>
        <begin position="1"/>
        <end position="41"/>
    </location>
</feature>
<evidence type="ECO:0000313" key="18">
    <source>
        <dbReference type="EMBL" id="CAD1474182.1"/>
    </source>
</evidence>
<dbReference type="InterPro" id="IPR023616">
    <property type="entry name" value="Cyt_c_oxase-like_su1_dom"/>
</dbReference>
<keyword evidence="10" id="KW-1278">Translocase</keyword>
<keyword evidence="16" id="KW-0472">Membrane</keyword>
<dbReference type="EMBL" id="CAJDYZ010007254">
    <property type="protein sequence ID" value="CAD1474182.1"/>
    <property type="molecule type" value="Genomic_DNA"/>
</dbReference>
<keyword evidence="7" id="KW-0813">Transport</keyword>
<dbReference type="OrthoDB" id="7490198at2759"/>
<evidence type="ECO:0000256" key="15">
    <source>
        <dbReference type="SAM" id="MobiDB-lite"/>
    </source>
</evidence>
<comment type="pathway">
    <text evidence="3">Energy metabolism; oxidative phosphorylation.</text>
</comment>
<reference evidence="18" key="1">
    <citation type="submission" date="2020-07" db="EMBL/GenBank/DDBJ databases">
        <authorList>
            <person name="Nazaruddin N."/>
        </authorList>
    </citation>
    <scope>NUCLEOTIDE SEQUENCE</scope>
</reference>
<protein>
    <recommendedName>
        <fullName evidence="6">Cytochrome c oxidase subunit 1</fullName>
    </recommendedName>
    <alternativeName>
        <fullName evidence="13">Cytochrome c oxidase polypeptide I</fullName>
    </alternativeName>
</protein>
<evidence type="ECO:0000256" key="5">
    <source>
        <dbReference type="ARBA" id="ARBA00011164"/>
    </source>
</evidence>
<keyword evidence="16" id="KW-0812">Transmembrane</keyword>
<dbReference type="GO" id="GO:0006123">
    <property type="term" value="P:mitochondrial electron transport, cytochrome c to oxygen"/>
    <property type="evidence" value="ECO:0007669"/>
    <property type="project" value="TreeGrafter"/>
</dbReference>
<evidence type="ECO:0000256" key="12">
    <source>
        <dbReference type="ARBA" id="ARBA00023128"/>
    </source>
</evidence>
<dbReference type="GO" id="GO:0004129">
    <property type="term" value="F:cytochrome-c oxidase activity"/>
    <property type="evidence" value="ECO:0007669"/>
    <property type="project" value="UniProtKB-EC"/>
</dbReference>
<dbReference type="InterPro" id="IPR000883">
    <property type="entry name" value="Cyt_C_Oxase_1"/>
</dbReference>
<name>A0A6V7H4X7_9HYME</name>
<dbReference type="InterPro" id="IPR036927">
    <property type="entry name" value="Cyt_c_oxase-like_su1_sf"/>
</dbReference>
<keyword evidence="9" id="KW-0999">Mitochondrion inner membrane</keyword>
<gene>
    <name evidence="18" type="ORF">MHI_LOCUS449519</name>
</gene>
<dbReference type="AlphaFoldDB" id="A0A6V7H4X7"/>
<dbReference type="GO" id="GO:0020037">
    <property type="term" value="F:heme binding"/>
    <property type="evidence" value="ECO:0007669"/>
    <property type="project" value="InterPro"/>
</dbReference>
<comment type="similarity">
    <text evidence="4">Belongs to the heme-copper respiratory oxidase family.</text>
</comment>
<evidence type="ECO:0000256" key="11">
    <source>
        <dbReference type="ARBA" id="ARBA00022982"/>
    </source>
</evidence>
<organism evidence="18 19">
    <name type="scientific">Heterotrigona itama</name>
    <dbReference type="NCBI Taxonomy" id="395501"/>
    <lineage>
        <taxon>Eukaryota</taxon>
        <taxon>Metazoa</taxon>
        <taxon>Ecdysozoa</taxon>
        <taxon>Arthropoda</taxon>
        <taxon>Hexapoda</taxon>
        <taxon>Insecta</taxon>
        <taxon>Pterygota</taxon>
        <taxon>Neoptera</taxon>
        <taxon>Endopterygota</taxon>
        <taxon>Hymenoptera</taxon>
        <taxon>Apocrita</taxon>
        <taxon>Aculeata</taxon>
        <taxon>Apoidea</taxon>
        <taxon>Anthophila</taxon>
        <taxon>Apidae</taxon>
        <taxon>Heterotrigona</taxon>
    </lineage>
</organism>
<dbReference type="GO" id="GO:0046872">
    <property type="term" value="F:metal ion binding"/>
    <property type="evidence" value="ECO:0007669"/>
    <property type="project" value="UniProtKB-KW"/>
</dbReference>
<evidence type="ECO:0000256" key="1">
    <source>
        <dbReference type="ARBA" id="ARBA00001971"/>
    </source>
</evidence>
<evidence type="ECO:0000256" key="2">
    <source>
        <dbReference type="ARBA" id="ARBA00004448"/>
    </source>
</evidence>
<dbReference type="Pfam" id="PF00115">
    <property type="entry name" value="COX1"/>
    <property type="match status" value="1"/>
</dbReference>
<keyword evidence="16" id="KW-1133">Transmembrane helix</keyword>
<comment type="caution">
    <text evidence="18">The sequence shown here is derived from an EMBL/GenBank/DDBJ whole genome shotgun (WGS) entry which is preliminary data.</text>
</comment>
<sequence>FLTPTTIISPSPSIINSRSRSRNRMNSLPTSSRKSSPCRSISRPNNFLPSFSWSVIYFRRGPNSLPASVLILWAPRSLYSYPPRIWNYFTCSYLLLRKKRTFRLYRNSMSNNVYWLSRLYCMSPPHIHSRIRCRHTSLLYISHYNYRNSYRCQIGGLTGIVLSNSSLDIVLHDTYYVVAHFHYVLSMGAVFAIIAGFVH</sequence>
<dbReference type="UniPathway" id="UPA00705"/>
<keyword evidence="19" id="KW-1185">Reference proteome</keyword>
<keyword evidence="7" id="KW-0679">Respiratory chain</keyword>
<keyword evidence="11" id="KW-0249">Electron transport</keyword>
<accession>A0A6V7H4X7</accession>
<proteinExistence type="inferred from homology"/>
<dbReference type="GO" id="GO:0005743">
    <property type="term" value="C:mitochondrial inner membrane"/>
    <property type="evidence" value="ECO:0007669"/>
    <property type="project" value="UniProtKB-SubCell"/>
</dbReference>
<keyword evidence="12" id="KW-0496">Mitochondrion</keyword>
<feature type="domain" description="Cytochrome oxidase subunit I profile" evidence="17">
    <location>
        <begin position="154"/>
        <end position="199"/>
    </location>
</feature>
<evidence type="ECO:0000256" key="7">
    <source>
        <dbReference type="ARBA" id="ARBA00022660"/>
    </source>
</evidence>
<evidence type="ECO:0000256" key="4">
    <source>
        <dbReference type="ARBA" id="ARBA00009578"/>
    </source>
</evidence>
<evidence type="ECO:0000256" key="13">
    <source>
        <dbReference type="ARBA" id="ARBA00032715"/>
    </source>
</evidence>
<dbReference type="Proteomes" id="UP000752696">
    <property type="component" value="Unassembled WGS sequence"/>
</dbReference>
<keyword evidence="8" id="KW-0479">Metal-binding</keyword>
<dbReference type="Gene3D" id="1.20.210.10">
    <property type="entry name" value="Cytochrome c oxidase-like, subunit I domain"/>
    <property type="match status" value="1"/>
</dbReference>
<comment type="cofactor">
    <cofactor evidence="1">
        <name>heme</name>
        <dbReference type="ChEBI" id="CHEBI:30413"/>
    </cofactor>
</comment>
<dbReference type="PANTHER" id="PTHR10422">
    <property type="entry name" value="CYTOCHROME C OXIDASE SUBUNIT 1"/>
    <property type="match status" value="1"/>
</dbReference>
<feature type="transmembrane region" description="Helical" evidence="16">
    <location>
        <begin position="175"/>
        <end position="198"/>
    </location>
</feature>